<comment type="similarity">
    <text evidence="2 4">Belongs to the AB hydrolase superfamily. Lipase family.</text>
</comment>
<dbReference type="OrthoDB" id="6422337at2759"/>
<accession>A0A4Y2KTG3</accession>
<dbReference type="InterPro" id="IPR029058">
    <property type="entry name" value="AB_hydrolase_fold"/>
</dbReference>
<feature type="domain" description="Lipase" evidence="5">
    <location>
        <begin position="1"/>
        <end position="156"/>
    </location>
</feature>
<sequence length="157" mass="17548">LDPAGPLYELNNKEQQLYYTDAKFVDVIHTSDELTGQGLGKFDPIGHMDFYPNGGRVQMEACNTAKEANASGDTLTELESPYYVTICNHKMSIKFFLHSILDCDYLSTKCEEYESLPICSSKGNPTAKMGFFAKSIKDIKPAQSKFYLKTSGNKPFC</sequence>
<dbReference type="GO" id="GO:0016042">
    <property type="term" value="P:lipid catabolic process"/>
    <property type="evidence" value="ECO:0007669"/>
    <property type="project" value="TreeGrafter"/>
</dbReference>
<dbReference type="SUPFAM" id="SSF53474">
    <property type="entry name" value="alpha/beta-Hydrolases"/>
    <property type="match status" value="1"/>
</dbReference>
<dbReference type="GO" id="GO:0005615">
    <property type="term" value="C:extracellular space"/>
    <property type="evidence" value="ECO:0007669"/>
    <property type="project" value="TreeGrafter"/>
</dbReference>
<evidence type="ECO:0000256" key="4">
    <source>
        <dbReference type="RuleBase" id="RU004262"/>
    </source>
</evidence>
<evidence type="ECO:0000256" key="2">
    <source>
        <dbReference type="ARBA" id="ARBA00010701"/>
    </source>
</evidence>
<proteinExistence type="inferred from homology"/>
<evidence type="ECO:0000313" key="7">
    <source>
        <dbReference type="Proteomes" id="UP000499080"/>
    </source>
</evidence>
<comment type="subcellular location">
    <subcellularLocation>
        <location evidence="1">Secreted</location>
    </subcellularLocation>
</comment>
<dbReference type="InterPro" id="IPR013818">
    <property type="entry name" value="Lipase"/>
</dbReference>
<dbReference type="InterPro" id="IPR000734">
    <property type="entry name" value="TAG_lipase"/>
</dbReference>
<organism evidence="6 7">
    <name type="scientific">Araneus ventricosus</name>
    <name type="common">Orbweaver spider</name>
    <name type="synonym">Epeira ventricosa</name>
    <dbReference type="NCBI Taxonomy" id="182803"/>
    <lineage>
        <taxon>Eukaryota</taxon>
        <taxon>Metazoa</taxon>
        <taxon>Ecdysozoa</taxon>
        <taxon>Arthropoda</taxon>
        <taxon>Chelicerata</taxon>
        <taxon>Arachnida</taxon>
        <taxon>Araneae</taxon>
        <taxon>Araneomorphae</taxon>
        <taxon>Entelegynae</taxon>
        <taxon>Araneoidea</taxon>
        <taxon>Araneidae</taxon>
        <taxon>Araneus</taxon>
    </lineage>
</organism>
<keyword evidence="3" id="KW-0964">Secreted</keyword>
<dbReference type="Proteomes" id="UP000499080">
    <property type="component" value="Unassembled WGS sequence"/>
</dbReference>
<gene>
    <name evidence="6" type="primary">LIPI_0</name>
    <name evidence="6" type="ORF">AVEN_121640_1</name>
</gene>
<protein>
    <submittedName>
        <fullName evidence="6">Lipase member I</fullName>
    </submittedName>
</protein>
<dbReference type="AlphaFoldDB" id="A0A4Y2KTG3"/>
<evidence type="ECO:0000259" key="5">
    <source>
        <dbReference type="Pfam" id="PF00151"/>
    </source>
</evidence>
<dbReference type="EMBL" id="BGPR01005004">
    <property type="protein sequence ID" value="GBN05824.1"/>
    <property type="molecule type" value="Genomic_DNA"/>
</dbReference>
<dbReference type="PANTHER" id="PTHR11610:SF173">
    <property type="entry name" value="LIPASE DOMAIN-CONTAINING PROTEIN-RELATED"/>
    <property type="match status" value="1"/>
</dbReference>
<evidence type="ECO:0000256" key="3">
    <source>
        <dbReference type="ARBA" id="ARBA00022525"/>
    </source>
</evidence>
<evidence type="ECO:0000313" key="6">
    <source>
        <dbReference type="EMBL" id="GBN05824.1"/>
    </source>
</evidence>
<keyword evidence="7" id="KW-1185">Reference proteome</keyword>
<comment type="caution">
    <text evidence="6">The sequence shown here is derived from an EMBL/GenBank/DDBJ whole genome shotgun (WGS) entry which is preliminary data.</text>
</comment>
<evidence type="ECO:0000256" key="1">
    <source>
        <dbReference type="ARBA" id="ARBA00004613"/>
    </source>
</evidence>
<dbReference type="GO" id="GO:0016298">
    <property type="term" value="F:lipase activity"/>
    <property type="evidence" value="ECO:0007669"/>
    <property type="project" value="InterPro"/>
</dbReference>
<dbReference type="Gene3D" id="3.40.50.1820">
    <property type="entry name" value="alpha/beta hydrolase"/>
    <property type="match status" value="1"/>
</dbReference>
<dbReference type="Pfam" id="PF00151">
    <property type="entry name" value="Lipase"/>
    <property type="match status" value="1"/>
</dbReference>
<dbReference type="PANTHER" id="PTHR11610">
    <property type="entry name" value="LIPASE"/>
    <property type="match status" value="1"/>
</dbReference>
<reference evidence="6 7" key="1">
    <citation type="journal article" date="2019" name="Sci. Rep.">
        <title>Orb-weaving spider Araneus ventricosus genome elucidates the spidroin gene catalogue.</title>
        <authorList>
            <person name="Kono N."/>
            <person name="Nakamura H."/>
            <person name="Ohtoshi R."/>
            <person name="Moran D.A.P."/>
            <person name="Shinohara A."/>
            <person name="Yoshida Y."/>
            <person name="Fujiwara M."/>
            <person name="Mori M."/>
            <person name="Tomita M."/>
            <person name="Arakawa K."/>
        </authorList>
    </citation>
    <scope>NUCLEOTIDE SEQUENCE [LARGE SCALE GENOMIC DNA]</scope>
</reference>
<feature type="non-terminal residue" evidence="6">
    <location>
        <position position="1"/>
    </location>
</feature>
<name>A0A4Y2KTG3_ARAVE</name>